<dbReference type="InterPro" id="IPR032675">
    <property type="entry name" value="LRR_dom_sf"/>
</dbReference>
<dbReference type="InterPro" id="IPR043313">
    <property type="entry name" value="LRMDA"/>
</dbReference>
<evidence type="ECO:0000313" key="2">
    <source>
        <dbReference type="EMBL" id="KAJ8027772.1"/>
    </source>
</evidence>
<dbReference type="SUPFAM" id="SSF52058">
    <property type="entry name" value="L domain-like"/>
    <property type="match status" value="1"/>
</dbReference>
<keyword evidence="3" id="KW-1185">Reference proteome</keyword>
<dbReference type="OrthoDB" id="10251250at2759"/>
<dbReference type="PANTHER" id="PTHR46282">
    <property type="entry name" value="LEUCINE-RICH MELANOCYTE DIFFERENTIATION-ASSOCIATED PROTEIN"/>
    <property type="match status" value="1"/>
</dbReference>
<organism evidence="2 3">
    <name type="scientific">Holothuria leucospilota</name>
    <name type="common">Black long sea cucumber</name>
    <name type="synonym">Mertensiothuria leucospilota</name>
    <dbReference type="NCBI Taxonomy" id="206669"/>
    <lineage>
        <taxon>Eukaryota</taxon>
        <taxon>Metazoa</taxon>
        <taxon>Echinodermata</taxon>
        <taxon>Eleutherozoa</taxon>
        <taxon>Echinozoa</taxon>
        <taxon>Holothuroidea</taxon>
        <taxon>Aspidochirotacea</taxon>
        <taxon>Aspidochirotida</taxon>
        <taxon>Holothuriidae</taxon>
        <taxon>Holothuria</taxon>
    </lineage>
</organism>
<feature type="region of interest" description="Disordered" evidence="1">
    <location>
        <begin position="165"/>
        <end position="196"/>
    </location>
</feature>
<gene>
    <name evidence="2" type="ORF">HOLleu_29821</name>
</gene>
<accession>A0A9Q1BJG7</accession>
<dbReference type="Pfam" id="PF14580">
    <property type="entry name" value="LRR_9"/>
    <property type="match status" value="1"/>
</dbReference>
<reference evidence="2" key="1">
    <citation type="submission" date="2021-10" db="EMBL/GenBank/DDBJ databases">
        <title>Tropical sea cucumber genome reveals ecological adaptation and Cuvierian tubules defense mechanism.</title>
        <authorList>
            <person name="Chen T."/>
        </authorList>
    </citation>
    <scope>NUCLEOTIDE SEQUENCE</scope>
    <source>
        <strain evidence="2">Nanhai2018</strain>
        <tissue evidence="2">Muscle</tissue>
    </source>
</reference>
<dbReference type="AlphaFoldDB" id="A0A9Q1BJG7"/>
<dbReference type="Gene3D" id="3.80.10.10">
    <property type="entry name" value="Ribonuclease Inhibitor"/>
    <property type="match status" value="1"/>
</dbReference>
<feature type="compositionally biased region" description="Basic residues" evidence="1">
    <location>
        <begin position="165"/>
        <end position="176"/>
    </location>
</feature>
<dbReference type="EMBL" id="JAIZAY010000015">
    <property type="protein sequence ID" value="KAJ8027772.1"/>
    <property type="molecule type" value="Genomic_DNA"/>
</dbReference>
<dbReference type="PANTHER" id="PTHR46282:SF1">
    <property type="entry name" value="LEUCINE-RICH REPEAT-CONTAINING PROTEIN 72-LIKE"/>
    <property type="match status" value="1"/>
</dbReference>
<protein>
    <submittedName>
        <fullName evidence="2">Leucine-rich melanocyte differentiation-associated protein</fullName>
    </submittedName>
</protein>
<comment type="caution">
    <text evidence="2">The sequence shown here is derived from an EMBL/GenBank/DDBJ whole genome shotgun (WGS) entry which is preliminary data.</text>
</comment>
<evidence type="ECO:0000313" key="3">
    <source>
        <dbReference type="Proteomes" id="UP001152320"/>
    </source>
</evidence>
<dbReference type="Proteomes" id="UP001152320">
    <property type="component" value="Chromosome 15"/>
</dbReference>
<evidence type="ECO:0000256" key="1">
    <source>
        <dbReference type="SAM" id="MobiDB-lite"/>
    </source>
</evidence>
<proteinExistence type="predicted"/>
<name>A0A9Q1BJG7_HOLLE</name>
<sequence>MGDQSSDEKRLSLAYLDLTEIPSNIGQKQLDIIEVLDISNNKFSDFRFLKTFPSLHTLILDGNNVQSHTKFPPMPKLHTLWLNKNKVSNLTIFVDTLVKNFPKLQYLSMMNNPAAPSYFNGGTFQQFVDYRQFVISQIPGLEVLDDKKVTAEERYEAERVYKHKFRSSTKKKKRKSQSRDEIQIPMRASDSMDSSS</sequence>